<dbReference type="Proteomes" id="UP000582659">
    <property type="component" value="Unassembled WGS sequence"/>
</dbReference>
<organism evidence="12 14">
    <name type="scientific">Bursaphelenchus xylophilus</name>
    <name type="common">Pinewood nematode worm</name>
    <name type="synonym">Aphelenchoides xylophilus</name>
    <dbReference type="NCBI Taxonomy" id="6326"/>
    <lineage>
        <taxon>Eukaryota</taxon>
        <taxon>Metazoa</taxon>
        <taxon>Ecdysozoa</taxon>
        <taxon>Nematoda</taxon>
        <taxon>Chromadorea</taxon>
        <taxon>Rhabditida</taxon>
        <taxon>Tylenchina</taxon>
        <taxon>Tylenchomorpha</taxon>
        <taxon>Aphelenchoidea</taxon>
        <taxon>Aphelenchoididae</taxon>
        <taxon>Bursaphelenchus</taxon>
    </lineage>
</organism>
<feature type="region of interest" description="Disordered" evidence="7">
    <location>
        <begin position="468"/>
        <end position="590"/>
    </location>
</feature>
<feature type="region of interest" description="Disordered" evidence="7">
    <location>
        <begin position="76"/>
        <end position="120"/>
    </location>
</feature>
<evidence type="ECO:0000259" key="9">
    <source>
        <dbReference type="Pfam" id="PF15361"/>
    </source>
</evidence>
<comment type="subcellular location">
    <subcellularLocation>
        <location evidence="1">Endoplasmic reticulum membrane</location>
    </subcellularLocation>
</comment>
<keyword evidence="5 8" id="KW-1133">Transmembrane helix</keyword>
<dbReference type="Pfam" id="PF15361">
    <property type="entry name" value="RIC3"/>
    <property type="match status" value="1"/>
</dbReference>
<dbReference type="EMBL" id="CAJFDI010000004">
    <property type="protein sequence ID" value="CAD5224858.1"/>
    <property type="molecule type" value="Genomic_DNA"/>
</dbReference>
<evidence type="ECO:0000313" key="14">
    <source>
        <dbReference type="WBParaSite" id="BXY_0425000.1"/>
    </source>
</evidence>
<dbReference type="Proteomes" id="UP000659654">
    <property type="component" value="Unassembled WGS sequence"/>
</dbReference>
<accession>A0A1I7RU42</accession>
<protein>
    <submittedName>
        <fullName evidence="10">(pine wood nematode) hypothetical protein</fullName>
    </submittedName>
    <submittedName>
        <fullName evidence="14">RIC3 domain-containing protein</fullName>
    </submittedName>
</protein>
<keyword evidence="4" id="KW-0256">Endoplasmic reticulum</keyword>
<dbReference type="GO" id="GO:0043025">
    <property type="term" value="C:neuronal cell body"/>
    <property type="evidence" value="ECO:0007669"/>
    <property type="project" value="TreeGrafter"/>
</dbReference>
<evidence type="ECO:0000313" key="11">
    <source>
        <dbReference type="EMBL" id="CAG9113801.1"/>
    </source>
</evidence>
<feature type="compositionally biased region" description="Low complexity" evidence="7">
    <location>
        <begin position="390"/>
        <end position="401"/>
    </location>
</feature>
<feature type="region of interest" description="Disordered" evidence="7">
    <location>
        <begin position="1"/>
        <end position="35"/>
    </location>
</feature>
<feature type="compositionally biased region" description="Acidic residues" evidence="7">
    <location>
        <begin position="265"/>
        <end position="280"/>
    </location>
</feature>
<evidence type="ECO:0000256" key="1">
    <source>
        <dbReference type="ARBA" id="ARBA00004586"/>
    </source>
</evidence>
<feature type="region of interest" description="Disordered" evidence="7">
    <location>
        <begin position="153"/>
        <end position="183"/>
    </location>
</feature>
<evidence type="ECO:0000313" key="12">
    <source>
        <dbReference type="Proteomes" id="UP000095284"/>
    </source>
</evidence>
<evidence type="ECO:0000256" key="6">
    <source>
        <dbReference type="ARBA" id="ARBA00023136"/>
    </source>
</evidence>
<dbReference type="GO" id="GO:0005789">
    <property type="term" value="C:endoplasmic reticulum membrane"/>
    <property type="evidence" value="ECO:0007669"/>
    <property type="project" value="UniProtKB-SubCell"/>
</dbReference>
<dbReference type="eggNOG" id="KOG4808">
    <property type="taxonomic scope" value="Eukaryota"/>
</dbReference>
<feature type="region of interest" description="Disordered" evidence="7">
    <location>
        <begin position="609"/>
        <end position="754"/>
    </location>
</feature>
<feature type="region of interest" description="Disordered" evidence="7">
    <location>
        <begin position="252"/>
        <end position="454"/>
    </location>
</feature>
<dbReference type="InterPro" id="IPR032763">
    <property type="entry name" value="RIC3_N"/>
</dbReference>
<feature type="compositionally biased region" description="Basic and acidic residues" evidence="7">
    <location>
        <begin position="442"/>
        <end position="454"/>
    </location>
</feature>
<dbReference type="OrthoDB" id="10070774at2759"/>
<keyword evidence="3 8" id="KW-0812">Transmembrane</keyword>
<gene>
    <name evidence="10" type="ORF">BXYJ_LOCUS8254</name>
</gene>
<dbReference type="PANTHER" id="PTHR21723">
    <property type="entry name" value="RESISTANCE TO INHIBITORS OF CHOLINESTERASE PROTEIN 3 RIC3"/>
    <property type="match status" value="1"/>
</dbReference>
<feature type="compositionally biased region" description="Basic and acidic residues" evidence="7">
    <location>
        <begin position="577"/>
        <end position="590"/>
    </location>
</feature>
<feature type="compositionally biased region" description="Basic and acidic residues" evidence="7">
    <location>
        <begin position="1"/>
        <end position="20"/>
    </location>
</feature>
<dbReference type="GO" id="GO:0045202">
    <property type="term" value="C:synapse"/>
    <property type="evidence" value="ECO:0007669"/>
    <property type="project" value="GOC"/>
</dbReference>
<dbReference type="WBParaSite" id="BXY_0425000.1">
    <property type="protein sequence ID" value="BXY_0425000.1"/>
    <property type="gene ID" value="BXY_0425000"/>
</dbReference>
<dbReference type="GO" id="GO:0034394">
    <property type="term" value="P:protein localization to cell surface"/>
    <property type="evidence" value="ECO:0007669"/>
    <property type="project" value="TreeGrafter"/>
</dbReference>
<feature type="transmembrane region" description="Helical" evidence="8">
    <location>
        <begin position="125"/>
        <end position="146"/>
    </location>
</feature>
<feature type="compositionally biased region" description="Basic and acidic residues" evidence="7">
    <location>
        <begin position="472"/>
        <end position="491"/>
    </location>
</feature>
<dbReference type="PANTHER" id="PTHR21723:SF3">
    <property type="entry name" value="PROTEIN RIC-3"/>
    <property type="match status" value="1"/>
</dbReference>
<keyword evidence="6 8" id="KW-0472">Membrane</keyword>
<feature type="compositionally biased region" description="Basic residues" evidence="7">
    <location>
        <begin position="734"/>
        <end position="754"/>
    </location>
</feature>
<evidence type="ECO:0000256" key="4">
    <source>
        <dbReference type="ARBA" id="ARBA00022824"/>
    </source>
</evidence>
<sequence length="754" mass="84349">MTTRFEDVASFSERRAPERERKKKKRRRRNSEDDDDVGVLPRWKIVMVFAAMGICFAMLFPNVFGPIFSLVFGKKEPAQPPPQRQPDHPAMGGGERARAPRPPMPGGRMAGFENQPQQTSSRGGMFTWLMPFYTVGVMAFLIYSLMKMRSKGKKKKKRKSRYDDTEDSEESDSNDETGLGHKNLRSIQERLEETEMAMAKILEQLEEIAKIHPDATSTDDLREKYTADQVAEVENNLAELNRLSALCKKQRRQLRERESGSSESEGSEEEGFDDNLEEVEQAIKEVQASEVGQKSKKSTKAEEKAKKAQNLEQKSSVPPQRSQKASESLSPHTARPIKKANRRKRAHEKDNAGPEDDYSQDEVQIPQVSQNSESSDDDVEVSSTFVEPPSSRSSTSKITSTNVEKEDMNEPIDIILGSDVIETKKERSPKAAAVSPRSQRSKGHEFKIDDIHRPSFDDFVDDFRPQTPEEEQAAKIGEELFEPREERERSSEIPLEDGLGIEYKQRVSPDQYSGRFEYDPLGEDQEVKESLLGENDEDLIDDMEEDQMPCTSLEEEDTKLPEPPKGDDLDMDQLLQDEAKKAEEAPHIRVFESSQEICNELLSDDLPITSLKSGANLPDLAHDEDAQKSESQSTSTGKKGKNRRNKKKTSESPKNSKDSSENSSSRAAPELVQAAPAQVAPSVTVQPESTIKPSEASGEASQRISEPSADQNDINSGIECANPLFNADSGAGVRQRKSGGGKKSNIRRRVPKAE</sequence>
<dbReference type="GO" id="GO:0007271">
    <property type="term" value="P:synaptic transmission, cholinergic"/>
    <property type="evidence" value="ECO:0007669"/>
    <property type="project" value="TreeGrafter"/>
</dbReference>
<feature type="compositionally biased region" description="Polar residues" evidence="7">
    <location>
        <begin position="699"/>
        <end position="715"/>
    </location>
</feature>
<name>A0A1I7RU42_BURXY</name>
<reference evidence="14" key="1">
    <citation type="submission" date="2016-11" db="UniProtKB">
        <authorList>
            <consortium name="WormBaseParasite"/>
        </authorList>
    </citation>
    <scope>IDENTIFICATION</scope>
</reference>
<feature type="compositionally biased region" description="Basic and acidic residues" evidence="7">
    <location>
        <begin position="558"/>
        <end position="568"/>
    </location>
</feature>
<feature type="compositionally biased region" description="Basic and acidic residues" evidence="7">
    <location>
        <begin position="648"/>
        <end position="660"/>
    </location>
</feature>
<evidence type="ECO:0000256" key="7">
    <source>
        <dbReference type="SAM" id="MobiDB-lite"/>
    </source>
</evidence>
<reference evidence="11" key="2">
    <citation type="submission" date="2020-08" db="EMBL/GenBank/DDBJ databases">
        <authorList>
            <person name="Kikuchi T."/>
        </authorList>
    </citation>
    <scope>NUCLEOTIDE SEQUENCE</scope>
    <source>
        <strain evidence="10">Ka4C1</strain>
    </source>
</reference>
<keyword evidence="13" id="KW-1185">Reference proteome</keyword>
<evidence type="ECO:0000256" key="5">
    <source>
        <dbReference type="ARBA" id="ARBA00022989"/>
    </source>
</evidence>
<dbReference type="Proteomes" id="UP000095284">
    <property type="component" value="Unplaced"/>
</dbReference>
<feature type="compositionally biased region" description="Basic residues" evidence="7">
    <location>
        <begin position="638"/>
        <end position="647"/>
    </location>
</feature>
<dbReference type="AlphaFoldDB" id="A0A1I7RU42"/>
<feature type="compositionally biased region" description="Low complexity" evidence="7">
    <location>
        <begin position="661"/>
        <end position="687"/>
    </location>
</feature>
<dbReference type="InterPro" id="IPR026160">
    <property type="entry name" value="Ric3"/>
</dbReference>
<dbReference type="GO" id="GO:0043005">
    <property type="term" value="C:neuron projection"/>
    <property type="evidence" value="ECO:0007669"/>
    <property type="project" value="TreeGrafter"/>
</dbReference>
<feature type="compositionally biased region" description="Basic residues" evidence="7">
    <location>
        <begin position="335"/>
        <end position="346"/>
    </location>
</feature>
<evidence type="ECO:0000313" key="10">
    <source>
        <dbReference type="EMBL" id="CAD5224858.1"/>
    </source>
</evidence>
<feature type="domain" description="Resistance to inhibitors of cholinesterase protein 3 N-terminal" evidence="9">
    <location>
        <begin position="54"/>
        <end position="203"/>
    </location>
</feature>
<feature type="compositionally biased region" description="Acidic residues" evidence="7">
    <location>
        <begin position="164"/>
        <end position="175"/>
    </location>
</feature>
<evidence type="ECO:0000256" key="8">
    <source>
        <dbReference type="SAM" id="Phobius"/>
    </source>
</evidence>
<evidence type="ECO:0000256" key="3">
    <source>
        <dbReference type="ARBA" id="ARBA00022692"/>
    </source>
</evidence>
<dbReference type="EMBL" id="CAJFCV020000004">
    <property type="protein sequence ID" value="CAG9113801.1"/>
    <property type="molecule type" value="Genomic_DNA"/>
</dbReference>
<feature type="compositionally biased region" description="Acidic residues" evidence="7">
    <location>
        <begin position="534"/>
        <end position="557"/>
    </location>
</feature>
<evidence type="ECO:0000256" key="2">
    <source>
        <dbReference type="ARBA" id="ARBA00008538"/>
    </source>
</evidence>
<feature type="compositionally biased region" description="Polar residues" evidence="7">
    <location>
        <begin position="315"/>
        <end position="331"/>
    </location>
</feature>
<feature type="transmembrane region" description="Helical" evidence="8">
    <location>
        <begin position="45"/>
        <end position="72"/>
    </location>
</feature>
<comment type="similarity">
    <text evidence="2">Belongs to the ric-3 family.</text>
</comment>
<evidence type="ECO:0000313" key="13">
    <source>
        <dbReference type="Proteomes" id="UP000659654"/>
    </source>
</evidence>
<proteinExistence type="inferred from homology"/>